<dbReference type="InterPro" id="IPR009057">
    <property type="entry name" value="Homeodomain-like_sf"/>
</dbReference>
<dbReference type="InterPro" id="IPR006447">
    <property type="entry name" value="Myb_dom_plants"/>
</dbReference>
<comment type="caution">
    <text evidence="9">The sequence shown here is derived from an EMBL/GenBank/DDBJ whole genome shotgun (WGS) entry which is preliminary data.</text>
</comment>
<dbReference type="InterPro" id="IPR017930">
    <property type="entry name" value="Myb_dom"/>
</dbReference>
<dbReference type="FunFam" id="1.10.10.60:FF:000002">
    <property type="entry name" value="Myb family transcription factor"/>
    <property type="match status" value="1"/>
</dbReference>
<organism evidence="9">
    <name type="scientific">Sesamum latifolium</name>
    <dbReference type="NCBI Taxonomy" id="2727402"/>
    <lineage>
        <taxon>Eukaryota</taxon>
        <taxon>Viridiplantae</taxon>
        <taxon>Streptophyta</taxon>
        <taxon>Embryophyta</taxon>
        <taxon>Tracheophyta</taxon>
        <taxon>Spermatophyta</taxon>
        <taxon>Magnoliopsida</taxon>
        <taxon>eudicotyledons</taxon>
        <taxon>Gunneridae</taxon>
        <taxon>Pentapetalae</taxon>
        <taxon>asterids</taxon>
        <taxon>lamiids</taxon>
        <taxon>Lamiales</taxon>
        <taxon>Pedaliaceae</taxon>
        <taxon>Sesamum</taxon>
    </lineage>
</organism>
<evidence type="ECO:0000256" key="6">
    <source>
        <dbReference type="ARBA" id="ARBA00023242"/>
    </source>
</evidence>
<feature type="region of interest" description="Disordered" evidence="7">
    <location>
        <begin position="37"/>
        <end position="69"/>
    </location>
</feature>
<evidence type="ECO:0000256" key="3">
    <source>
        <dbReference type="ARBA" id="ARBA00023015"/>
    </source>
</evidence>
<keyword evidence="5" id="KW-0804">Transcription</keyword>
<dbReference type="Gene3D" id="1.10.10.60">
    <property type="entry name" value="Homeodomain-like"/>
    <property type="match status" value="1"/>
</dbReference>
<feature type="compositionally biased region" description="Polar residues" evidence="7">
    <location>
        <begin position="104"/>
        <end position="121"/>
    </location>
</feature>
<evidence type="ECO:0000256" key="4">
    <source>
        <dbReference type="ARBA" id="ARBA00023054"/>
    </source>
</evidence>
<comment type="similarity">
    <text evidence="2">Belongs to the MYB-CC family.</text>
</comment>
<dbReference type="SUPFAM" id="SSF46689">
    <property type="entry name" value="Homeodomain-like"/>
    <property type="match status" value="1"/>
</dbReference>
<dbReference type="InterPro" id="IPR046955">
    <property type="entry name" value="PHR1-like"/>
</dbReference>
<keyword evidence="6" id="KW-0539">Nucleus</keyword>
<evidence type="ECO:0000256" key="7">
    <source>
        <dbReference type="SAM" id="MobiDB-lite"/>
    </source>
</evidence>
<dbReference type="AlphaFoldDB" id="A0AAW2XZN6"/>
<dbReference type="GO" id="GO:0003677">
    <property type="term" value="F:DNA binding"/>
    <property type="evidence" value="ECO:0007669"/>
    <property type="project" value="InterPro"/>
</dbReference>
<proteinExistence type="inferred from homology"/>
<feature type="compositionally biased region" description="Basic and acidic residues" evidence="7">
    <location>
        <begin position="426"/>
        <end position="438"/>
    </location>
</feature>
<dbReference type="PROSITE" id="PS51294">
    <property type="entry name" value="HTH_MYB"/>
    <property type="match status" value="1"/>
</dbReference>
<dbReference type="PANTHER" id="PTHR31499">
    <property type="entry name" value="MYB FAMILY TRANSCRIPTION FACTOR PHL11"/>
    <property type="match status" value="1"/>
</dbReference>
<protein>
    <submittedName>
        <fullName evidence="9">Protein PHOSPHATE STARVATION RESPONSE 2</fullName>
    </submittedName>
</protein>
<dbReference type="InterPro" id="IPR001005">
    <property type="entry name" value="SANT/Myb"/>
</dbReference>
<accession>A0AAW2XZN6</accession>
<reference evidence="9" key="1">
    <citation type="submission" date="2020-06" db="EMBL/GenBank/DDBJ databases">
        <authorList>
            <person name="Li T."/>
            <person name="Hu X."/>
            <person name="Zhang T."/>
            <person name="Song X."/>
            <person name="Zhang H."/>
            <person name="Dai N."/>
            <person name="Sheng W."/>
            <person name="Hou X."/>
            <person name="Wei L."/>
        </authorList>
    </citation>
    <scope>NUCLEOTIDE SEQUENCE</scope>
    <source>
        <strain evidence="9">KEN1</strain>
        <tissue evidence="9">Leaf</tissue>
    </source>
</reference>
<dbReference type="PANTHER" id="PTHR31499:SF80">
    <property type="entry name" value="HTH MYB-TYPE DOMAIN-CONTAINING PROTEIN"/>
    <property type="match status" value="1"/>
</dbReference>
<dbReference type="Pfam" id="PF00249">
    <property type="entry name" value="Myb_DNA-binding"/>
    <property type="match status" value="1"/>
</dbReference>
<evidence type="ECO:0000256" key="1">
    <source>
        <dbReference type="ARBA" id="ARBA00004123"/>
    </source>
</evidence>
<feature type="region of interest" description="Disordered" evidence="7">
    <location>
        <begin position="87"/>
        <end position="121"/>
    </location>
</feature>
<name>A0AAW2XZN6_9LAMI</name>
<dbReference type="GO" id="GO:0003700">
    <property type="term" value="F:DNA-binding transcription factor activity"/>
    <property type="evidence" value="ECO:0007669"/>
    <property type="project" value="InterPro"/>
</dbReference>
<gene>
    <name evidence="9" type="ORF">Slati_0563500</name>
</gene>
<dbReference type="EMBL" id="JACGWN010000002">
    <property type="protein sequence ID" value="KAL0459363.1"/>
    <property type="molecule type" value="Genomic_DNA"/>
</dbReference>
<keyword evidence="4" id="KW-0175">Coiled coil</keyword>
<evidence type="ECO:0000313" key="9">
    <source>
        <dbReference type="EMBL" id="KAL0459363.1"/>
    </source>
</evidence>
<keyword evidence="3" id="KW-0805">Transcription regulation</keyword>
<evidence type="ECO:0000259" key="8">
    <source>
        <dbReference type="PROSITE" id="PS51294"/>
    </source>
</evidence>
<feature type="region of interest" description="Disordered" evidence="7">
    <location>
        <begin position="400"/>
        <end position="490"/>
    </location>
</feature>
<evidence type="ECO:0000256" key="5">
    <source>
        <dbReference type="ARBA" id="ARBA00023163"/>
    </source>
</evidence>
<dbReference type="InterPro" id="IPR025756">
    <property type="entry name" value="Myb_CC_LHEQLE"/>
</dbReference>
<sequence>MEAKPALSIQRSGASQISNFGASGALSSSFPVLPPPLEETYPKYSDSQHIPLERDLTRRPSAVVSPLSSNSGVVGHIFSTSSGYSNDLHFSSGQQQEKHPRQSPFISQSTNSGKSVTLPQSVDSRVLQSTASSHFNKENNDSWCTGPLPDFLDFPMTTIIQNNQLDGSNRGGIVIPSEELSKPNDWQDWADQLISDNDDLATDWNGLLADPSATDPAPKASYQISLQSTDISTQQPHISQQLPGTPTEICTGAGQSSSANAAPAKQRMRWTPELHEAFVEAVNKLGGSERATPKGVLKLMKVEGLTIYHVKSHLQKYRTARYKPETTEESSETKLASIEDLSSLDLKTGIDITEALRLQMEVQKRLHEQLEIQRNLQLRIEEQGRYLQMMFEKQCKSGMDVLKGGSSTSENPQEPIDTVQISSSKDTSKAELEKKETDGEPADIAKTSGETSQRAGEKQKMVEAEVPDNTEASAGCTSESSPKKRAKLDV</sequence>
<dbReference type="Pfam" id="PF14379">
    <property type="entry name" value="Myb_CC_LHEQLE"/>
    <property type="match status" value="1"/>
</dbReference>
<comment type="subcellular location">
    <subcellularLocation>
        <location evidence="1">Nucleus</location>
    </subcellularLocation>
</comment>
<dbReference type="GO" id="GO:0005634">
    <property type="term" value="C:nucleus"/>
    <property type="evidence" value="ECO:0007669"/>
    <property type="project" value="UniProtKB-SubCell"/>
</dbReference>
<dbReference type="NCBIfam" id="TIGR01557">
    <property type="entry name" value="myb_SHAQKYF"/>
    <property type="match status" value="1"/>
</dbReference>
<reference evidence="9" key="2">
    <citation type="journal article" date="2024" name="Plant">
        <title>Genomic evolution and insights into agronomic trait innovations of Sesamum species.</title>
        <authorList>
            <person name="Miao H."/>
            <person name="Wang L."/>
            <person name="Qu L."/>
            <person name="Liu H."/>
            <person name="Sun Y."/>
            <person name="Le M."/>
            <person name="Wang Q."/>
            <person name="Wei S."/>
            <person name="Zheng Y."/>
            <person name="Lin W."/>
            <person name="Duan Y."/>
            <person name="Cao H."/>
            <person name="Xiong S."/>
            <person name="Wang X."/>
            <person name="Wei L."/>
            <person name="Li C."/>
            <person name="Ma Q."/>
            <person name="Ju M."/>
            <person name="Zhao R."/>
            <person name="Li G."/>
            <person name="Mu C."/>
            <person name="Tian Q."/>
            <person name="Mei H."/>
            <person name="Zhang T."/>
            <person name="Gao T."/>
            <person name="Zhang H."/>
        </authorList>
    </citation>
    <scope>NUCLEOTIDE SEQUENCE</scope>
    <source>
        <strain evidence="9">KEN1</strain>
    </source>
</reference>
<feature type="domain" description="HTH myb-type" evidence="8">
    <location>
        <begin position="262"/>
        <end position="322"/>
    </location>
</feature>
<feature type="compositionally biased region" description="Polar residues" evidence="7">
    <location>
        <begin position="470"/>
        <end position="480"/>
    </location>
</feature>
<evidence type="ECO:0000256" key="2">
    <source>
        <dbReference type="ARBA" id="ARBA00006783"/>
    </source>
</evidence>